<name>A0A813RVI7_9BILA</name>
<evidence type="ECO:0000313" key="3">
    <source>
        <dbReference type="Proteomes" id="UP000663879"/>
    </source>
</evidence>
<protein>
    <submittedName>
        <fullName evidence="2">Uncharacterized protein</fullName>
    </submittedName>
</protein>
<dbReference type="AlphaFoldDB" id="A0A813RVI7"/>
<dbReference type="EMBL" id="CAJNOC010000642">
    <property type="protein sequence ID" value="CAF0786401.1"/>
    <property type="molecule type" value="Genomic_DNA"/>
</dbReference>
<keyword evidence="3" id="KW-1185">Reference proteome</keyword>
<reference evidence="2" key="1">
    <citation type="submission" date="2021-02" db="EMBL/GenBank/DDBJ databases">
        <authorList>
            <person name="Nowell W R."/>
        </authorList>
    </citation>
    <scope>NUCLEOTIDE SEQUENCE</scope>
    <source>
        <strain evidence="2">Ploen Becks lab</strain>
    </source>
</reference>
<comment type="caution">
    <text evidence="2">The sequence shown here is derived from an EMBL/GenBank/DDBJ whole genome shotgun (WGS) entry which is preliminary data.</text>
</comment>
<evidence type="ECO:0000313" key="2">
    <source>
        <dbReference type="EMBL" id="CAF0786401.1"/>
    </source>
</evidence>
<dbReference type="Proteomes" id="UP000663879">
    <property type="component" value="Unassembled WGS sequence"/>
</dbReference>
<feature type="compositionally biased region" description="Low complexity" evidence="1">
    <location>
        <begin position="1"/>
        <end position="35"/>
    </location>
</feature>
<evidence type="ECO:0000256" key="1">
    <source>
        <dbReference type="SAM" id="MobiDB-lite"/>
    </source>
</evidence>
<organism evidence="2 3">
    <name type="scientific">Brachionus calyciflorus</name>
    <dbReference type="NCBI Taxonomy" id="104777"/>
    <lineage>
        <taxon>Eukaryota</taxon>
        <taxon>Metazoa</taxon>
        <taxon>Spiralia</taxon>
        <taxon>Gnathifera</taxon>
        <taxon>Rotifera</taxon>
        <taxon>Eurotatoria</taxon>
        <taxon>Monogononta</taxon>
        <taxon>Pseudotrocha</taxon>
        <taxon>Ploima</taxon>
        <taxon>Brachionidae</taxon>
        <taxon>Brachionus</taxon>
    </lineage>
</organism>
<sequence>MSTAPTQAQPTLTASQAPTQAPQAAPALTVAKAPTQSVKPESPKLTLSAFSVSPFALDASFGFGLYHPFGAIAPLSPFNSFAPLTSAYPFSGSDTFSFGQFDAAPYYGSSFGAYPFTF</sequence>
<feature type="region of interest" description="Disordered" evidence="1">
    <location>
        <begin position="1"/>
        <end position="41"/>
    </location>
</feature>
<accession>A0A813RVI7</accession>
<proteinExistence type="predicted"/>
<gene>
    <name evidence="2" type="ORF">OXX778_LOCUS5741</name>
</gene>